<dbReference type="RefSeq" id="WP_063720631.1">
    <property type="nucleotide sequence ID" value="NZ_LT985129.1"/>
</dbReference>
<keyword evidence="1" id="KW-0418">Kinase</keyword>
<protein>
    <submittedName>
        <fullName evidence="1">Cytidylate kinase</fullName>
        <ecNumber evidence="1">2.7.4.25</ecNumber>
    </submittedName>
</protein>
<organism evidence="1 2">
    <name type="scientific">Methanobrevibacter oralis</name>
    <dbReference type="NCBI Taxonomy" id="66851"/>
    <lineage>
        <taxon>Archaea</taxon>
        <taxon>Methanobacteriati</taxon>
        <taxon>Methanobacteriota</taxon>
        <taxon>Methanomada group</taxon>
        <taxon>Methanobacteria</taxon>
        <taxon>Methanobacteriales</taxon>
        <taxon>Methanobacteriaceae</taxon>
        <taxon>Methanobrevibacter</taxon>
    </lineage>
</organism>
<dbReference type="Pfam" id="PF13207">
    <property type="entry name" value="AAA_17"/>
    <property type="match status" value="1"/>
</dbReference>
<keyword evidence="2" id="KW-1185">Reference proteome</keyword>
<accession>A0A165YWK2</accession>
<sequence>MQIIGISGLPGSGKSLVSKMASEKGAIIVSMGDIIREKAKKRGESSKETAQNLRAEHGDYIVSELTIKKIKKLREEGIETPIIVEGIRSPFEVDMFKENFKKFIVLSIFANPDLRFKRLQKRNREDDSKSYDDFKKRDQMELDFGIGNVISLSNKIIINESDLESYTNKISKFLEEIDL</sequence>
<reference evidence="2" key="1">
    <citation type="journal article" date="2016" name="Genome Announc.">
        <title>Draft Genome Sequences of Methanobrevibacter curvatus DSM11111, Methanobrevibacter cuticularis DSM11139, Methanobrevibacter filiformis DSM11501, and Methanobrevibacter oralis DSM7256.</title>
        <authorList>
            <person name="Poehlein A."/>
            <person name="Seedorf H."/>
        </authorList>
    </citation>
    <scope>NUCLEOTIDE SEQUENCE [LARGE SCALE GENOMIC DNA]</scope>
    <source>
        <strain evidence="2">DSM 7256 / JCM 30027 / ZR</strain>
    </source>
</reference>
<dbReference type="Gene3D" id="3.40.50.300">
    <property type="entry name" value="P-loop containing nucleotide triphosphate hydrolases"/>
    <property type="match status" value="1"/>
</dbReference>
<dbReference type="EMBL" id="LWMU01000136">
    <property type="protein sequence ID" value="KZX09953.1"/>
    <property type="molecule type" value="Genomic_DNA"/>
</dbReference>
<comment type="caution">
    <text evidence="1">The sequence shown here is derived from an EMBL/GenBank/DDBJ whole genome shotgun (WGS) entry which is preliminary data.</text>
</comment>
<dbReference type="Proteomes" id="UP000077428">
    <property type="component" value="Unassembled WGS sequence"/>
</dbReference>
<evidence type="ECO:0000313" key="2">
    <source>
        <dbReference type="Proteomes" id="UP000077428"/>
    </source>
</evidence>
<gene>
    <name evidence="1" type="primary">cmk_4</name>
    <name evidence="1" type="ORF">MBORA_20150</name>
</gene>
<dbReference type="OrthoDB" id="85381at2157"/>
<dbReference type="STRING" id="66851.MBORA_20150"/>
<evidence type="ECO:0000313" key="1">
    <source>
        <dbReference type="EMBL" id="KZX09953.1"/>
    </source>
</evidence>
<dbReference type="AlphaFoldDB" id="A0A165YWK2"/>
<keyword evidence="1" id="KW-0808">Transferase</keyword>
<name>A0A165YWK2_METOA</name>
<proteinExistence type="predicted"/>
<dbReference type="InterPro" id="IPR027417">
    <property type="entry name" value="P-loop_NTPase"/>
</dbReference>
<dbReference type="EC" id="2.7.4.25" evidence="1"/>
<dbReference type="GO" id="GO:0016301">
    <property type="term" value="F:kinase activity"/>
    <property type="evidence" value="ECO:0007669"/>
    <property type="project" value="UniProtKB-KW"/>
</dbReference>
<dbReference type="SUPFAM" id="SSF52540">
    <property type="entry name" value="P-loop containing nucleoside triphosphate hydrolases"/>
    <property type="match status" value="1"/>
</dbReference>
<dbReference type="PANTHER" id="PTHR41930">
    <property type="entry name" value="UPF0200 PROTEIN MJ1399"/>
    <property type="match status" value="1"/>
</dbReference>
<dbReference type="PATRIC" id="fig|66851.6.peg.2208"/>
<dbReference type="PANTHER" id="PTHR41930:SF1">
    <property type="entry name" value="DEPHOSPHO-COA KINASE"/>
    <property type="match status" value="1"/>
</dbReference>